<gene>
    <name evidence="2" type="ORF">GPECTOR_74g707</name>
</gene>
<comment type="caution">
    <text evidence="2">The sequence shown here is derived from an EMBL/GenBank/DDBJ whole genome shotgun (WGS) entry which is preliminary data.</text>
</comment>
<dbReference type="SUPFAM" id="SSF56112">
    <property type="entry name" value="Protein kinase-like (PK-like)"/>
    <property type="match status" value="1"/>
</dbReference>
<name>A0A150G2P5_GONPE</name>
<accession>A0A150G2P5</accession>
<dbReference type="InterPro" id="IPR011009">
    <property type="entry name" value="Kinase-like_dom_sf"/>
</dbReference>
<dbReference type="AlphaFoldDB" id="A0A150G2P5"/>
<dbReference type="InterPro" id="IPR008271">
    <property type="entry name" value="Ser/Thr_kinase_AS"/>
</dbReference>
<proteinExistence type="predicted"/>
<dbReference type="GO" id="GO:0004672">
    <property type="term" value="F:protein kinase activity"/>
    <property type="evidence" value="ECO:0007669"/>
    <property type="project" value="InterPro"/>
</dbReference>
<evidence type="ECO:0008006" key="4">
    <source>
        <dbReference type="Google" id="ProtNLM"/>
    </source>
</evidence>
<organism evidence="2 3">
    <name type="scientific">Gonium pectorale</name>
    <name type="common">Green alga</name>
    <dbReference type="NCBI Taxonomy" id="33097"/>
    <lineage>
        <taxon>Eukaryota</taxon>
        <taxon>Viridiplantae</taxon>
        <taxon>Chlorophyta</taxon>
        <taxon>core chlorophytes</taxon>
        <taxon>Chlorophyceae</taxon>
        <taxon>CS clade</taxon>
        <taxon>Chlamydomonadales</taxon>
        <taxon>Volvocaceae</taxon>
        <taxon>Gonium</taxon>
    </lineage>
</organism>
<keyword evidence="1" id="KW-0175">Coiled coil</keyword>
<dbReference type="STRING" id="33097.A0A150G2P5"/>
<dbReference type="PROSITE" id="PS00108">
    <property type="entry name" value="PROTEIN_KINASE_ST"/>
    <property type="match status" value="1"/>
</dbReference>
<feature type="coiled-coil region" evidence="1">
    <location>
        <begin position="131"/>
        <end position="199"/>
    </location>
</feature>
<dbReference type="EMBL" id="LSYV01000075">
    <property type="protein sequence ID" value="KXZ44093.1"/>
    <property type="molecule type" value="Genomic_DNA"/>
</dbReference>
<reference evidence="3" key="1">
    <citation type="journal article" date="2016" name="Nat. Commun.">
        <title>The Gonium pectorale genome demonstrates co-option of cell cycle regulation during the evolution of multicellularity.</title>
        <authorList>
            <person name="Hanschen E.R."/>
            <person name="Marriage T.N."/>
            <person name="Ferris P.J."/>
            <person name="Hamaji T."/>
            <person name="Toyoda A."/>
            <person name="Fujiyama A."/>
            <person name="Neme R."/>
            <person name="Noguchi H."/>
            <person name="Minakuchi Y."/>
            <person name="Suzuki M."/>
            <person name="Kawai-Toyooka H."/>
            <person name="Smith D.R."/>
            <person name="Sparks H."/>
            <person name="Anderson J."/>
            <person name="Bakaric R."/>
            <person name="Luria V."/>
            <person name="Karger A."/>
            <person name="Kirschner M.W."/>
            <person name="Durand P.M."/>
            <person name="Michod R.E."/>
            <person name="Nozaki H."/>
            <person name="Olson B.J."/>
        </authorList>
    </citation>
    <scope>NUCLEOTIDE SEQUENCE [LARGE SCALE GENOMIC DNA]</scope>
    <source>
        <strain evidence="3">NIES-2863</strain>
    </source>
</reference>
<evidence type="ECO:0000313" key="3">
    <source>
        <dbReference type="Proteomes" id="UP000075714"/>
    </source>
</evidence>
<evidence type="ECO:0000313" key="2">
    <source>
        <dbReference type="EMBL" id="KXZ44093.1"/>
    </source>
</evidence>
<protein>
    <recommendedName>
        <fullName evidence="4">Protein kinase domain-containing protein</fullName>
    </recommendedName>
</protein>
<evidence type="ECO:0000256" key="1">
    <source>
        <dbReference type="SAM" id="Coils"/>
    </source>
</evidence>
<sequence length="400" mass="42683">MPLDPEQLKIKDYDEKVAACSATGAQAASALLRSKLADPLLQLLAHSGREGFQPAGGDTQMRLLRALAESAQQWERGGLTATAIIQGPWDVGHYAATCCLDPVIQWYSPAADPTSGASEGHGGGGAARYAMEAINEQLKQLNTEVKDMGNELKEVVKNLRNNPNDTILLDERERLVQALARLEDRRMNLEAALQGSNQQPGGSEAAACRELYADMPADVPLAGVTILTLELGPEHSELTGHGPGLYSVLKMPLYASSLAKLPAAPPGAVLTGAQRMVAAVEWIHSKGYIHMDIKADNVFVDAEGRHMLAVMVVIELVRYFRCTIRDWKEGWTELLVEGGCAPYAKLKAAGDKAPVCVSDLELGGRVVMWYTPLGGSGGGGARGSVAANDSGCWSFPARPT</sequence>
<keyword evidence="3" id="KW-1185">Reference proteome</keyword>
<dbReference type="Proteomes" id="UP000075714">
    <property type="component" value="Unassembled WGS sequence"/>
</dbReference>
<dbReference type="OrthoDB" id="4062651at2759"/>
<dbReference type="Gene3D" id="1.10.510.10">
    <property type="entry name" value="Transferase(Phosphotransferase) domain 1"/>
    <property type="match status" value="1"/>
</dbReference>